<protein>
    <submittedName>
        <fullName evidence="2">Uncharacterized protein</fullName>
    </submittedName>
</protein>
<dbReference type="EMBL" id="JACGWJ010000002">
    <property type="protein sequence ID" value="KAL0434814.1"/>
    <property type="molecule type" value="Genomic_DNA"/>
</dbReference>
<feature type="transmembrane region" description="Helical" evidence="1">
    <location>
        <begin position="71"/>
        <end position="90"/>
    </location>
</feature>
<reference evidence="2" key="2">
    <citation type="journal article" date="2024" name="Plant">
        <title>Genomic evolution and insights into agronomic trait innovations of Sesamum species.</title>
        <authorList>
            <person name="Miao H."/>
            <person name="Wang L."/>
            <person name="Qu L."/>
            <person name="Liu H."/>
            <person name="Sun Y."/>
            <person name="Le M."/>
            <person name="Wang Q."/>
            <person name="Wei S."/>
            <person name="Zheng Y."/>
            <person name="Lin W."/>
            <person name="Duan Y."/>
            <person name="Cao H."/>
            <person name="Xiong S."/>
            <person name="Wang X."/>
            <person name="Wei L."/>
            <person name="Li C."/>
            <person name="Ma Q."/>
            <person name="Ju M."/>
            <person name="Zhao R."/>
            <person name="Li G."/>
            <person name="Mu C."/>
            <person name="Tian Q."/>
            <person name="Mei H."/>
            <person name="Zhang T."/>
            <person name="Gao T."/>
            <person name="Zhang H."/>
        </authorList>
    </citation>
    <scope>NUCLEOTIDE SEQUENCE</scope>
    <source>
        <strain evidence="2">G02</strain>
    </source>
</reference>
<evidence type="ECO:0000256" key="1">
    <source>
        <dbReference type="SAM" id="Phobius"/>
    </source>
</evidence>
<evidence type="ECO:0000313" key="2">
    <source>
        <dbReference type="EMBL" id="KAL0434814.1"/>
    </source>
</evidence>
<reference evidence="2" key="1">
    <citation type="submission" date="2020-06" db="EMBL/GenBank/DDBJ databases">
        <authorList>
            <person name="Li T."/>
            <person name="Hu X."/>
            <person name="Zhang T."/>
            <person name="Song X."/>
            <person name="Zhang H."/>
            <person name="Dai N."/>
            <person name="Sheng W."/>
            <person name="Hou X."/>
            <person name="Wei L."/>
        </authorList>
    </citation>
    <scope>NUCLEOTIDE SEQUENCE</scope>
    <source>
        <strain evidence="2">G02</strain>
        <tissue evidence="2">Leaf</tissue>
    </source>
</reference>
<name>A0AAW2VYL9_SESRA</name>
<dbReference type="AlphaFoldDB" id="A0AAW2VYL9"/>
<keyword evidence="1" id="KW-0812">Transmembrane</keyword>
<proteinExistence type="predicted"/>
<keyword evidence="1" id="KW-1133">Transmembrane helix</keyword>
<accession>A0AAW2VYL9</accession>
<organism evidence="2">
    <name type="scientific">Sesamum radiatum</name>
    <name type="common">Black benniseed</name>
    <dbReference type="NCBI Taxonomy" id="300843"/>
    <lineage>
        <taxon>Eukaryota</taxon>
        <taxon>Viridiplantae</taxon>
        <taxon>Streptophyta</taxon>
        <taxon>Embryophyta</taxon>
        <taxon>Tracheophyta</taxon>
        <taxon>Spermatophyta</taxon>
        <taxon>Magnoliopsida</taxon>
        <taxon>eudicotyledons</taxon>
        <taxon>Gunneridae</taxon>
        <taxon>Pentapetalae</taxon>
        <taxon>asterids</taxon>
        <taxon>lamiids</taxon>
        <taxon>Lamiales</taxon>
        <taxon>Pedaliaceae</taxon>
        <taxon>Sesamum</taxon>
    </lineage>
</organism>
<comment type="caution">
    <text evidence="2">The sequence shown here is derived from an EMBL/GenBank/DDBJ whole genome shotgun (WGS) entry which is preliminary data.</text>
</comment>
<keyword evidence="1" id="KW-0472">Membrane</keyword>
<sequence>MDDDATKGVRRRGVKRDGKLSRRVWSTAEEEALLECLREIVRTDWKSENGFRTGYLGVLEQLLNRSCPNRCVGTVAKALLLLMILILHYYHLQYIMGVTYAVPGTYYRLILSQRRCDLNHSLTIPNGVTYLERIEQQVNVALILFLHHVIQAQRWKLNARKVFR</sequence>
<gene>
    <name evidence="2" type="ORF">Sradi_0189300</name>
</gene>